<dbReference type="PANTHER" id="PTHR33926:SF1">
    <property type="entry name" value="PROTEIN TIC 22-LIKE, CHLOROPLASTIC"/>
    <property type="match status" value="1"/>
</dbReference>
<dbReference type="PANTHER" id="PTHR33926">
    <property type="entry name" value="PROTEIN TIC 22, CHLOROPLASTIC"/>
    <property type="match status" value="1"/>
</dbReference>
<accession>A0ABD1UZM1</accession>
<sequence>MNFFKPKQAATPPPPPPPPPHHLIHQAFTSLQTHLSNFLENFPTPPPIKSPPWARISTHNNGVNSTGFFSPNSNKISSGTSSSKNYAMTADAIEERLAGVPVYALSNGSQEFVLVSGVNTGKSLGLFCFSETDAETLLNQMKSMDSSMRSGSQVVAVALSKIFQLKVDGVALRLIPEASQIRNAVMERKKAGVLDESFSGVPVFQSKSLILRSQNKRYRPVFFRKEDLEKSLLRASRQQNRLNPSLREGDIQVAVLEDIIRGMKDNSASTWDDVVFVPPGFDVSTDPSQK</sequence>
<feature type="compositionally biased region" description="Pro residues" evidence="4">
    <location>
        <begin position="11"/>
        <end position="21"/>
    </location>
</feature>
<dbReference type="FunFam" id="3.40.1350.100:FF:000002">
    <property type="entry name" value="Protein TIC 22-like, chloroplastic"/>
    <property type="match status" value="1"/>
</dbReference>
<dbReference type="Pfam" id="PF04278">
    <property type="entry name" value="Tic22"/>
    <property type="match status" value="1"/>
</dbReference>
<keyword evidence="3" id="KW-0934">Plastid</keyword>
<keyword evidence="6" id="KW-1185">Reference proteome</keyword>
<reference evidence="6" key="1">
    <citation type="submission" date="2024-07" db="EMBL/GenBank/DDBJ databases">
        <title>Two chromosome-level genome assemblies of Korean endemic species Abeliophyllum distichum and Forsythia ovata (Oleaceae).</title>
        <authorList>
            <person name="Jang H."/>
        </authorList>
    </citation>
    <scope>NUCLEOTIDE SEQUENCE [LARGE SCALE GENOMIC DNA]</scope>
</reference>
<dbReference type="EMBL" id="JBFOLJ010000006">
    <property type="protein sequence ID" value="KAL2530153.1"/>
    <property type="molecule type" value="Genomic_DNA"/>
</dbReference>
<evidence type="ECO:0000256" key="3">
    <source>
        <dbReference type="ARBA" id="ARBA00022640"/>
    </source>
</evidence>
<evidence type="ECO:0000256" key="4">
    <source>
        <dbReference type="SAM" id="MobiDB-lite"/>
    </source>
</evidence>
<dbReference type="InterPro" id="IPR007378">
    <property type="entry name" value="Tic22-like"/>
</dbReference>
<organism evidence="5 6">
    <name type="scientific">Forsythia ovata</name>
    <dbReference type="NCBI Taxonomy" id="205694"/>
    <lineage>
        <taxon>Eukaryota</taxon>
        <taxon>Viridiplantae</taxon>
        <taxon>Streptophyta</taxon>
        <taxon>Embryophyta</taxon>
        <taxon>Tracheophyta</taxon>
        <taxon>Spermatophyta</taxon>
        <taxon>Magnoliopsida</taxon>
        <taxon>eudicotyledons</taxon>
        <taxon>Gunneridae</taxon>
        <taxon>Pentapetalae</taxon>
        <taxon>asterids</taxon>
        <taxon>lamiids</taxon>
        <taxon>Lamiales</taxon>
        <taxon>Oleaceae</taxon>
        <taxon>Forsythieae</taxon>
        <taxon>Forsythia</taxon>
    </lineage>
</organism>
<keyword evidence="2" id="KW-0150">Chloroplast</keyword>
<dbReference type="GO" id="GO:0009507">
    <property type="term" value="C:chloroplast"/>
    <property type="evidence" value="ECO:0007669"/>
    <property type="project" value="UniProtKB-SubCell"/>
</dbReference>
<dbReference type="AlphaFoldDB" id="A0ABD1UZM1"/>
<evidence type="ECO:0000256" key="2">
    <source>
        <dbReference type="ARBA" id="ARBA00022528"/>
    </source>
</evidence>
<evidence type="ECO:0000313" key="5">
    <source>
        <dbReference type="EMBL" id="KAL2530153.1"/>
    </source>
</evidence>
<evidence type="ECO:0000256" key="1">
    <source>
        <dbReference type="ARBA" id="ARBA00004229"/>
    </source>
</evidence>
<protein>
    <submittedName>
        <fullName evidence="5">Protein TIC</fullName>
    </submittedName>
</protein>
<comment type="subcellular location">
    <subcellularLocation>
        <location evidence="1">Plastid</location>
        <location evidence="1">Chloroplast</location>
    </subcellularLocation>
</comment>
<evidence type="ECO:0000313" key="6">
    <source>
        <dbReference type="Proteomes" id="UP001604277"/>
    </source>
</evidence>
<comment type="caution">
    <text evidence="5">The sequence shown here is derived from an EMBL/GenBank/DDBJ whole genome shotgun (WGS) entry which is preliminary data.</text>
</comment>
<gene>
    <name evidence="5" type="ORF">Fot_22754</name>
</gene>
<name>A0ABD1UZM1_9LAMI</name>
<feature type="region of interest" description="Disordered" evidence="4">
    <location>
        <begin position="1"/>
        <end position="21"/>
    </location>
</feature>
<proteinExistence type="predicted"/>
<dbReference type="Proteomes" id="UP001604277">
    <property type="component" value="Unassembled WGS sequence"/>
</dbReference>
<dbReference type="Gene3D" id="3.40.1350.100">
    <property type="match status" value="2"/>
</dbReference>